<proteinExistence type="predicted"/>
<reference evidence="2 3" key="1">
    <citation type="journal article" date="2018" name="BMC Genomics">
        <title>The genome of Naegleria lovaniensis, the basis for a comparative approach to unravel pathogenicity factors of the human pathogenic amoeba N. fowleri.</title>
        <authorList>
            <person name="Liechti N."/>
            <person name="Schurch N."/>
            <person name="Bruggmann R."/>
            <person name="Wittwer M."/>
        </authorList>
    </citation>
    <scope>NUCLEOTIDE SEQUENCE [LARGE SCALE GENOMIC DNA]</scope>
    <source>
        <strain evidence="2 3">ATCC 30569</strain>
    </source>
</reference>
<dbReference type="Gene3D" id="2.20.25.530">
    <property type="match status" value="1"/>
</dbReference>
<feature type="compositionally biased region" description="Basic and acidic residues" evidence="1">
    <location>
        <begin position="296"/>
        <end position="310"/>
    </location>
</feature>
<dbReference type="EMBL" id="PYSW02000044">
    <property type="protein sequence ID" value="KAG2374550.1"/>
    <property type="molecule type" value="Genomic_DNA"/>
</dbReference>
<dbReference type="GeneID" id="68103023"/>
<dbReference type="GO" id="GO:0032299">
    <property type="term" value="C:ribonuclease H2 complex"/>
    <property type="evidence" value="ECO:0007669"/>
    <property type="project" value="InterPro"/>
</dbReference>
<dbReference type="PANTHER" id="PTHR13383:SF11">
    <property type="entry name" value="RIBONUCLEASE H2 SUBUNIT B"/>
    <property type="match status" value="1"/>
</dbReference>
<name>A0AA88GB91_NAELO</name>
<dbReference type="GO" id="GO:0005654">
    <property type="term" value="C:nucleoplasm"/>
    <property type="evidence" value="ECO:0007669"/>
    <property type="project" value="TreeGrafter"/>
</dbReference>
<protein>
    <submittedName>
        <fullName evidence="2">Uncharacterized protein</fullName>
    </submittedName>
</protein>
<dbReference type="Gene3D" id="1.10.20.120">
    <property type="match status" value="1"/>
</dbReference>
<gene>
    <name evidence="2" type="ORF">C9374_010569</name>
</gene>
<dbReference type="RefSeq" id="XP_044543724.1">
    <property type="nucleotide sequence ID" value="XM_044686127.1"/>
</dbReference>
<feature type="region of interest" description="Disordered" evidence="1">
    <location>
        <begin position="251"/>
        <end position="336"/>
    </location>
</feature>
<dbReference type="Proteomes" id="UP000816034">
    <property type="component" value="Unassembled WGS sequence"/>
</dbReference>
<organism evidence="2 3">
    <name type="scientific">Naegleria lovaniensis</name>
    <name type="common">Amoeba</name>
    <dbReference type="NCBI Taxonomy" id="51637"/>
    <lineage>
        <taxon>Eukaryota</taxon>
        <taxon>Discoba</taxon>
        <taxon>Heterolobosea</taxon>
        <taxon>Tetramitia</taxon>
        <taxon>Eutetramitia</taxon>
        <taxon>Vahlkampfiidae</taxon>
        <taxon>Naegleria</taxon>
    </lineage>
</organism>
<dbReference type="GO" id="GO:0006401">
    <property type="term" value="P:RNA catabolic process"/>
    <property type="evidence" value="ECO:0007669"/>
    <property type="project" value="TreeGrafter"/>
</dbReference>
<accession>A0AA88GB91</accession>
<dbReference type="PANTHER" id="PTHR13383">
    <property type="entry name" value="RIBONUCLEASE H2 SUBUNIT B"/>
    <property type="match status" value="1"/>
</dbReference>
<evidence type="ECO:0000313" key="2">
    <source>
        <dbReference type="EMBL" id="KAG2374550.1"/>
    </source>
</evidence>
<feature type="compositionally biased region" description="Low complexity" evidence="1">
    <location>
        <begin position="251"/>
        <end position="275"/>
    </location>
</feature>
<evidence type="ECO:0000313" key="3">
    <source>
        <dbReference type="Proteomes" id="UP000816034"/>
    </source>
</evidence>
<comment type="caution">
    <text evidence="2">The sequence shown here is derived from an EMBL/GenBank/DDBJ whole genome shotgun (WGS) entry which is preliminary data.</text>
</comment>
<sequence>MSLSDDSQEETSSNSSRIIFVASPKNGSLSEGNQSLNQTLEIFSFLHPKYKQQVKFGLLTIQSKTDDDSKTILLEMERIGDKISSWFIGNNVISDGRPIVLTPMDVTFLLIAILESEETEGESFKNMMDVIPPVIQRVSSVRDMIVNICQVVEVGDDLFVQLSPEKVNQWMIAKCDHIFDQINNNNELKNKIITSQGSFKRSLKNKDAADDRKIRAESIRFLSEYMDRKWIEILASHFDLLTEIYPSKNASMSNNNSQLSSSSQPKSPKPSSQHSQETDDFLADLDAVEKNKRKRAEATAEKSKKTKSQESRNVQSLKKVNTKGMKSMDSFFKKKQ</sequence>
<dbReference type="InterPro" id="IPR040456">
    <property type="entry name" value="RNase_H2_suB"/>
</dbReference>
<dbReference type="AlphaFoldDB" id="A0AA88GB91"/>
<evidence type="ECO:0000256" key="1">
    <source>
        <dbReference type="SAM" id="MobiDB-lite"/>
    </source>
</evidence>
<keyword evidence="3" id="KW-1185">Reference proteome</keyword>